<evidence type="ECO:0000256" key="1">
    <source>
        <dbReference type="SAM" id="MobiDB-lite"/>
    </source>
</evidence>
<comment type="caution">
    <text evidence="3">The sequence shown here is derived from an EMBL/GenBank/DDBJ whole genome shotgun (WGS) entry which is preliminary data.</text>
</comment>
<dbReference type="InterPro" id="IPR015939">
    <property type="entry name" value="Fum_Rdtase/Succ_DH_flav-like_C"/>
</dbReference>
<organism evidence="3 4">
    <name type="scientific">Microbacterium profundi</name>
    <dbReference type="NCBI Taxonomy" id="450380"/>
    <lineage>
        <taxon>Bacteria</taxon>
        <taxon>Bacillati</taxon>
        <taxon>Actinomycetota</taxon>
        <taxon>Actinomycetes</taxon>
        <taxon>Micrococcales</taxon>
        <taxon>Microbacteriaceae</taxon>
        <taxon>Microbacterium</taxon>
    </lineage>
</organism>
<feature type="non-terminal residue" evidence="3">
    <location>
        <position position="1"/>
    </location>
</feature>
<dbReference type="InterPro" id="IPR030664">
    <property type="entry name" value="SdhA/FrdA/AprA"/>
</dbReference>
<gene>
    <name evidence="3" type="ORF">AB0301_12945</name>
</gene>
<accession>A0ABV3LJ82</accession>
<dbReference type="EMBL" id="JBFBMH010000020">
    <property type="protein sequence ID" value="MEW1975966.1"/>
    <property type="molecule type" value="Genomic_DNA"/>
</dbReference>
<proteinExistence type="predicted"/>
<feature type="domain" description="Fumarate reductase/succinate dehydrogenase flavoprotein-like C-terminal" evidence="2">
    <location>
        <begin position="77"/>
        <end position="211"/>
    </location>
</feature>
<evidence type="ECO:0000313" key="4">
    <source>
        <dbReference type="Proteomes" id="UP001553715"/>
    </source>
</evidence>
<dbReference type="Pfam" id="PF02910">
    <property type="entry name" value="Succ_DH_flav_C"/>
    <property type="match status" value="1"/>
</dbReference>
<reference evidence="3 4" key="1">
    <citation type="submission" date="2024-06" db="EMBL/GenBank/DDBJ databases">
        <title>The Natural Products Discovery Center: Release of the First 8490 Sequenced Strains for Exploring Actinobacteria Biosynthetic Diversity.</title>
        <authorList>
            <person name="Kalkreuter E."/>
            <person name="Kautsar S.A."/>
            <person name="Yang D."/>
            <person name="Bader C.D."/>
            <person name="Teijaro C.N."/>
            <person name="Fluegel L."/>
            <person name="Davis C.M."/>
            <person name="Simpson J.R."/>
            <person name="Lauterbach L."/>
            <person name="Steele A.D."/>
            <person name="Gui C."/>
            <person name="Meng S."/>
            <person name="Li G."/>
            <person name="Viehrig K."/>
            <person name="Ye F."/>
            <person name="Su P."/>
            <person name="Kiefer A.F."/>
            <person name="Nichols A."/>
            <person name="Cepeda A.J."/>
            <person name="Yan W."/>
            <person name="Fan B."/>
            <person name="Jiang Y."/>
            <person name="Adhikari A."/>
            <person name="Zheng C.-J."/>
            <person name="Schuster L."/>
            <person name="Cowan T.M."/>
            <person name="Smanski M.J."/>
            <person name="Chevrette M.G."/>
            <person name="De Carvalho L.P.S."/>
            <person name="Shen B."/>
        </authorList>
    </citation>
    <scope>NUCLEOTIDE SEQUENCE [LARGE SCALE GENOMIC DNA]</scope>
    <source>
        <strain evidence="3 4">NPDC077434</strain>
    </source>
</reference>
<dbReference type="Proteomes" id="UP001553715">
    <property type="component" value="Unassembled WGS sequence"/>
</dbReference>
<dbReference type="PANTHER" id="PTHR11632:SF53">
    <property type="entry name" value="SUCCINATE DEHYDROGENASE FLAVOPROTEIN SUBUNIT"/>
    <property type="match status" value="1"/>
</dbReference>
<dbReference type="PANTHER" id="PTHR11632">
    <property type="entry name" value="SUCCINATE DEHYDROGENASE 2 FLAVOPROTEIN SUBUNIT"/>
    <property type="match status" value="1"/>
</dbReference>
<dbReference type="InterPro" id="IPR037099">
    <property type="entry name" value="Fum_R/Succ_DH_flav-like_C_sf"/>
</dbReference>
<name>A0ABV3LJ82_9MICO</name>
<protein>
    <recommendedName>
        <fullName evidence="2">Fumarate reductase/succinate dehydrogenase flavoprotein-like C-terminal domain-containing protein</fullName>
    </recommendedName>
</protein>
<evidence type="ECO:0000313" key="3">
    <source>
        <dbReference type="EMBL" id="MEW1975966.1"/>
    </source>
</evidence>
<evidence type="ECO:0000259" key="2">
    <source>
        <dbReference type="Pfam" id="PF02910"/>
    </source>
</evidence>
<dbReference type="Gene3D" id="1.20.58.100">
    <property type="entry name" value="Fumarate reductase/succinate dehydrogenase flavoprotein-like, C-terminal domain"/>
    <property type="match status" value="1"/>
</dbReference>
<feature type="region of interest" description="Disordered" evidence="1">
    <location>
        <begin position="1"/>
        <end position="30"/>
    </location>
</feature>
<dbReference type="SUPFAM" id="SSF46977">
    <property type="entry name" value="Succinate dehydrogenase/fumarate reductase flavoprotein C-terminal domain"/>
    <property type="match status" value="1"/>
</dbReference>
<keyword evidence="4" id="KW-1185">Reference proteome</keyword>
<sequence>GSCSLTVQKPIRENGVRPFKPAQTPTDTSQEPYLAAYPLPAGTDASHPEAVAAATAVRERLEKLLETNGQRSVDSFHRELGSILWEYCGMERNAQGLEHAITLIRGLREQFWNDVKVTGHGEELNQALERAGRVADFFELAELMCIDALHRDESCGAHFRAESQTEEGEAQRKDDEYTYVAAWEFTGAGTPPCLHKEELGFEYVELQQRSYK</sequence>